<comment type="caution">
    <text evidence="1">The sequence shown here is derived from an EMBL/GenBank/DDBJ whole genome shotgun (WGS) entry which is preliminary data.</text>
</comment>
<accession>A0AAV1ULK8</accession>
<name>A0AAV1ULK8_9STRA</name>
<dbReference type="Proteomes" id="UP001162060">
    <property type="component" value="Unassembled WGS sequence"/>
</dbReference>
<dbReference type="EMBL" id="CAKLBY020000221">
    <property type="protein sequence ID" value="CAK7935375.1"/>
    <property type="molecule type" value="Genomic_DNA"/>
</dbReference>
<dbReference type="AlphaFoldDB" id="A0AAV1ULK8"/>
<reference evidence="1" key="1">
    <citation type="submission" date="2024-01" db="EMBL/GenBank/DDBJ databases">
        <authorList>
            <person name="Webb A."/>
        </authorList>
    </citation>
    <scope>NUCLEOTIDE SEQUENCE</scope>
    <source>
        <strain evidence="1">Pm1</strain>
    </source>
</reference>
<protein>
    <submittedName>
        <fullName evidence="1">Uncharacterized protein</fullName>
    </submittedName>
</protein>
<sequence length="72" mass="7986">MLPLVSKPIKVTPAVSCCYVFAMDYDQLFQALEIITADGLHCNDLLGYVTGYGRRPISFLPRSPSMTKSELC</sequence>
<proteinExistence type="predicted"/>
<organism evidence="1 2">
    <name type="scientific">Peronospora matthiolae</name>
    <dbReference type="NCBI Taxonomy" id="2874970"/>
    <lineage>
        <taxon>Eukaryota</taxon>
        <taxon>Sar</taxon>
        <taxon>Stramenopiles</taxon>
        <taxon>Oomycota</taxon>
        <taxon>Peronosporomycetes</taxon>
        <taxon>Peronosporales</taxon>
        <taxon>Peronosporaceae</taxon>
        <taxon>Peronospora</taxon>
    </lineage>
</organism>
<gene>
    <name evidence="1" type="ORF">PM001_LOCUS20525</name>
</gene>
<evidence type="ECO:0000313" key="1">
    <source>
        <dbReference type="EMBL" id="CAK7935375.1"/>
    </source>
</evidence>
<evidence type="ECO:0000313" key="2">
    <source>
        <dbReference type="Proteomes" id="UP001162060"/>
    </source>
</evidence>